<feature type="transmembrane region" description="Helical" evidence="2">
    <location>
        <begin position="67"/>
        <end position="86"/>
    </location>
</feature>
<accession>A0A1H1D870</accession>
<dbReference type="Proteomes" id="UP000217103">
    <property type="component" value="Unassembled WGS sequence"/>
</dbReference>
<dbReference type="AlphaFoldDB" id="A0A1H1D870"/>
<sequence length="239" mass="24469">MSFTEPDRDAVPGRSGEDTTTRPGSRRRSASRSPRTATATATSAAALRRGEHTAGRPRRDGRSAATVLRRWPSVLGLAAAVFLLTTGVNREAVAVTIGAATLCYLGAAATNKPWTGWAGILGSGLVVIISESAGLPWWAGIGIAAVALVLGGLIGGVPRLPLTAQTAALLGFGGLAVAGLFAAPRVGLAVAGTALAAHAVWDLIHYRRDRVVPRSLAEFCILLDVPLGLGAVISAIIGW</sequence>
<name>A0A1H1D870_9ACTN</name>
<evidence type="ECO:0000256" key="2">
    <source>
        <dbReference type="SAM" id="Phobius"/>
    </source>
</evidence>
<keyword evidence="2" id="KW-0812">Transmembrane</keyword>
<evidence type="ECO:0000256" key="1">
    <source>
        <dbReference type="SAM" id="MobiDB-lite"/>
    </source>
</evidence>
<keyword evidence="2" id="KW-0472">Membrane</keyword>
<protein>
    <submittedName>
        <fullName evidence="3">Uncharacterized protein</fullName>
    </submittedName>
</protein>
<proteinExistence type="predicted"/>
<feature type="transmembrane region" description="Helical" evidence="2">
    <location>
        <begin position="136"/>
        <end position="155"/>
    </location>
</feature>
<dbReference type="EMBL" id="FNKK01000002">
    <property type="protein sequence ID" value="SDQ72654.1"/>
    <property type="molecule type" value="Genomic_DNA"/>
</dbReference>
<organism evidence="3 4">
    <name type="scientific">Thermostaphylospora chromogena</name>
    <dbReference type="NCBI Taxonomy" id="35622"/>
    <lineage>
        <taxon>Bacteria</taxon>
        <taxon>Bacillati</taxon>
        <taxon>Actinomycetota</taxon>
        <taxon>Actinomycetes</taxon>
        <taxon>Streptosporangiales</taxon>
        <taxon>Thermomonosporaceae</taxon>
        <taxon>Thermostaphylospora</taxon>
    </lineage>
</organism>
<feature type="region of interest" description="Disordered" evidence="1">
    <location>
        <begin position="1"/>
        <end position="63"/>
    </location>
</feature>
<reference evidence="3 4" key="1">
    <citation type="submission" date="2016-10" db="EMBL/GenBank/DDBJ databases">
        <authorList>
            <person name="de Groot N.N."/>
        </authorList>
    </citation>
    <scope>NUCLEOTIDE SEQUENCE [LARGE SCALE GENOMIC DNA]</scope>
    <source>
        <strain evidence="3 4">DSM 43794</strain>
    </source>
</reference>
<feature type="transmembrane region" description="Helical" evidence="2">
    <location>
        <begin position="114"/>
        <end position="130"/>
    </location>
</feature>
<feature type="transmembrane region" description="Helical" evidence="2">
    <location>
        <begin position="216"/>
        <end position="237"/>
    </location>
</feature>
<feature type="compositionally biased region" description="Low complexity" evidence="1">
    <location>
        <begin position="31"/>
        <end position="47"/>
    </location>
</feature>
<keyword evidence="4" id="KW-1185">Reference proteome</keyword>
<keyword evidence="2" id="KW-1133">Transmembrane helix</keyword>
<evidence type="ECO:0000313" key="4">
    <source>
        <dbReference type="Proteomes" id="UP000217103"/>
    </source>
</evidence>
<feature type="compositionally biased region" description="Basic and acidic residues" evidence="1">
    <location>
        <begin position="48"/>
        <end position="62"/>
    </location>
</feature>
<feature type="transmembrane region" description="Helical" evidence="2">
    <location>
        <begin position="162"/>
        <end position="181"/>
    </location>
</feature>
<feature type="compositionally biased region" description="Basic and acidic residues" evidence="1">
    <location>
        <begin position="1"/>
        <end position="20"/>
    </location>
</feature>
<gene>
    <name evidence="3" type="ORF">SAMN04489764_1870</name>
</gene>
<evidence type="ECO:0000313" key="3">
    <source>
        <dbReference type="EMBL" id="SDQ72654.1"/>
    </source>
</evidence>